<protein>
    <recommendedName>
        <fullName evidence="3">ACB domain-containing protein</fullName>
    </recommendedName>
</protein>
<keyword evidence="5" id="KW-1185">Reference proteome</keyword>
<evidence type="ECO:0000259" key="3">
    <source>
        <dbReference type="PROSITE" id="PS51228"/>
    </source>
</evidence>
<dbReference type="Gene3D" id="1.20.80.10">
    <property type="match status" value="1"/>
</dbReference>
<dbReference type="HOGENOM" id="CLU_118853_2_0_1"/>
<dbReference type="InterPro" id="IPR035984">
    <property type="entry name" value="Acyl-CoA-binding_sf"/>
</dbReference>
<evidence type="ECO:0000256" key="2">
    <source>
        <dbReference type="ARBA" id="ARBA00023121"/>
    </source>
</evidence>
<dbReference type="PANTHER" id="PTHR23310:SF62">
    <property type="entry name" value="ACYL-COA BINDING PROTEIN 1, ISOFORM A"/>
    <property type="match status" value="1"/>
</dbReference>
<proteinExistence type="inferred from homology"/>
<evidence type="ECO:0000256" key="1">
    <source>
        <dbReference type="ARBA" id="ARBA00005567"/>
    </source>
</evidence>
<dbReference type="InterPro" id="IPR000582">
    <property type="entry name" value="Acyl-CoA-binding_protein"/>
</dbReference>
<accession>A0A0D2FYH5</accession>
<dbReference type="GO" id="GO:0006631">
    <property type="term" value="P:fatty acid metabolic process"/>
    <property type="evidence" value="ECO:0007669"/>
    <property type="project" value="TreeGrafter"/>
</dbReference>
<dbReference type="RefSeq" id="XP_016618161.1">
    <property type="nucleotide sequence ID" value="XM_016765192.1"/>
</dbReference>
<organism evidence="4 5">
    <name type="scientific">Cladophialophora bantiana (strain ATCC 10958 / CBS 173.52 / CDC B-1940 / NIH 8579)</name>
    <name type="common">Xylohypha bantiana</name>
    <dbReference type="NCBI Taxonomy" id="1442370"/>
    <lineage>
        <taxon>Eukaryota</taxon>
        <taxon>Fungi</taxon>
        <taxon>Dikarya</taxon>
        <taxon>Ascomycota</taxon>
        <taxon>Pezizomycotina</taxon>
        <taxon>Eurotiomycetes</taxon>
        <taxon>Chaetothyriomycetidae</taxon>
        <taxon>Chaetothyriales</taxon>
        <taxon>Herpotrichiellaceae</taxon>
        <taxon>Cladophialophora</taxon>
    </lineage>
</organism>
<evidence type="ECO:0000313" key="4">
    <source>
        <dbReference type="EMBL" id="KIW91492.1"/>
    </source>
</evidence>
<sequence length="103" mass="11275">MPSAEFLKAAEESRQLKAKPSNDELLELYALFKVANGEDITKATAPGMFDLKGKAKHKAWQKEVDAGTSAEEAEAKYIKLVESLKEKYGFDPSKVPEAVGSNN</sequence>
<dbReference type="PRINTS" id="PR00689">
    <property type="entry name" value="ACOABINDINGP"/>
</dbReference>
<evidence type="ECO:0000313" key="5">
    <source>
        <dbReference type="Proteomes" id="UP000053789"/>
    </source>
</evidence>
<dbReference type="InterPro" id="IPR014352">
    <property type="entry name" value="FERM/acyl-CoA-bd_prot_sf"/>
</dbReference>
<dbReference type="AlphaFoldDB" id="A0A0D2FYH5"/>
<feature type="domain" description="ACB" evidence="3">
    <location>
        <begin position="2"/>
        <end position="90"/>
    </location>
</feature>
<comment type="similarity">
    <text evidence="1">Belongs to the ACBP family.</text>
</comment>
<gene>
    <name evidence="4" type="ORF">Z519_07458</name>
</gene>
<dbReference type="EMBL" id="KN846990">
    <property type="protein sequence ID" value="KIW91492.1"/>
    <property type="molecule type" value="Genomic_DNA"/>
</dbReference>
<dbReference type="Proteomes" id="UP000053789">
    <property type="component" value="Unassembled WGS sequence"/>
</dbReference>
<keyword evidence="2" id="KW-0446">Lipid-binding</keyword>
<dbReference type="Pfam" id="PF00887">
    <property type="entry name" value="ACBP"/>
    <property type="match status" value="1"/>
</dbReference>
<name>A0A0D2FYH5_CLAB1</name>
<dbReference type="PANTHER" id="PTHR23310">
    <property type="entry name" value="ACYL-COA-BINDING PROTEIN, ACBP"/>
    <property type="match status" value="1"/>
</dbReference>
<dbReference type="PROSITE" id="PS51228">
    <property type="entry name" value="ACB_2"/>
    <property type="match status" value="1"/>
</dbReference>
<reference evidence="4" key="1">
    <citation type="submission" date="2015-01" db="EMBL/GenBank/DDBJ databases">
        <title>The Genome Sequence of Cladophialophora bantiana CBS 173.52.</title>
        <authorList>
            <consortium name="The Broad Institute Genomics Platform"/>
            <person name="Cuomo C."/>
            <person name="de Hoog S."/>
            <person name="Gorbushina A."/>
            <person name="Stielow B."/>
            <person name="Teixiera M."/>
            <person name="Abouelleil A."/>
            <person name="Chapman S.B."/>
            <person name="Priest M."/>
            <person name="Young S.K."/>
            <person name="Wortman J."/>
            <person name="Nusbaum C."/>
            <person name="Birren B."/>
        </authorList>
    </citation>
    <scope>NUCLEOTIDE SEQUENCE [LARGE SCALE GENOMIC DNA]</scope>
    <source>
        <strain evidence="4">CBS 173.52</strain>
    </source>
</reference>
<dbReference type="GeneID" id="27700386"/>
<dbReference type="VEuPathDB" id="FungiDB:Z519_07458"/>
<dbReference type="GO" id="GO:0000062">
    <property type="term" value="F:fatty-acyl-CoA binding"/>
    <property type="evidence" value="ECO:0007669"/>
    <property type="project" value="InterPro"/>
</dbReference>
<dbReference type="SUPFAM" id="SSF47027">
    <property type="entry name" value="Acyl-CoA binding protein"/>
    <property type="match status" value="1"/>
</dbReference>
<dbReference type="OrthoDB" id="346910at2759"/>